<comment type="caution">
    <text evidence="1">The sequence shown here is derived from an EMBL/GenBank/DDBJ whole genome shotgun (WGS) entry which is preliminary data.</text>
</comment>
<dbReference type="GO" id="GO:0042127">
    <property type="term" value="P:regulation of cell population proliferation"/>
    <property type="evidence" value="ECO:0007669"/>
    <property type="project" value="TreeGrafter"/>
</dbReference>
<gene>
    <name evidence="1" type="ORF">Q8A67_014825</name>
</gene>
<dbReference type="SUPFAM" id="SSF57184">
    <property type="entry name" value="Growth factor receptor domain"/>
    <property type="match status" value="1"/>
</dbReference>
<protein>
    <submittedName>
        <fullName evidence="1">Uncharacterized protein</fullName>
    </submittedName>
</protein>
<evidence type="ECO:0000313" key="2">
    <source>
        <dbReference type="Proteomes" id="UP001187343"/>
    </source>
</evidence>
<organism evidence="1 2">
    <name type="scientific">Cirrhinus molitorella</name>
    <name type="common">mud carp</name>
    <dbReference type="NCBI Taxonomy" id="172907"/>
    <lineage>
        <taxon>Eukaryota</taxon>
        <taxon>Metazoa</taxon>
        <taxon>Chordata</taxon>
        <taxon>Craniata</taxon>
        <taxon>Vertebrata</taxon>
        <taxon>Euteleostomi</taxon>
        <taxon>Actinopterygii</taxon>
        <taxon>Neopterygii</taxon>
        <taxon>Teleostei</taxon>
        <taxon>Ostariophysi</taxon>
        <taxon>Cypriniformes</taxon>
        <taxon>Cyprinidae</taxon>
        <taxon>Labeoninae</taxon>
        <taxon>Labeonini</taxon>
        <taxon>Cirrhinus</taxon>
    </lineage>
</organism>
<dbReference type="PROSITE" id="PS50050">
    <property type="entry name" value="TNFR_NGFR_2"/>
    <property type="match status" value="1"/>
</dbReference>
<name>A0AA88TK41_9TELE</name>
<dbReference type="AlphaFoldDB" id="A0AA88TK41"/>
<accession>A0AA88TK41</accession>
<dbReference type="GO" id="GO:0038023">
    <property type="term" value="F:signaling receptor activity"/>
    <property type="evidence" value="ECO:0007669"/>
    <property type="project" value="TreeGrafter"/>
</dbReference>
<dbReference type="Proteomes" id="UP001187343">
    <property type="component" value="Unassembled WGS sequence"/>
</dbReference>
<dbReference type="Gene3D" id="2.10.50.10">
    <property type="entry name" value="Tumor Necrosis Factor Receptor, subunit A, domain 2"/>
    <property type="match status" value="2"/>
</dbReference>
<sequence length="270" mass="30046">MVCYMNVLSTFLCLLLLHQNESASCPEGQRLNYKTKSCEPCPPEQYNSIPGAKNFCLNCRKCKRGSKEEKPCSPTSNAECICKTGFTPLDEENEICICKKGFGITKTGKECRKCEDGFFTDKEDSTCQKIKECKSKTLFPGNSTSDAVCKDASKEVTEAPKAHTNLFQTTSISTPFQKTTISTSLRTTTISSMATSRTTDSSLNSTAKDKFYSLWLVMLCTGILLLAGLLYYKCKVPQCIHNHKKVDFRKESVCRKPVEESGEKCLSLLV</sequence>
<dbReference type="InterPro" id="IPR009030">
    <property type="entry name" value="Growth_fac_rcpt_cys_sf"/>
</dbReference>
<dbReference type="PANTHER" id="PTHR47139:SF3">
    <property type="entry name" value="SI:CH73-361P23.3"/>
    <property type="match status" value="1"/>
</dbReference>
<dbReference type="InterPro" id="IPR001368">
    <property type="entry name" value="TNFR/NGFR_Cys_rich_reg"/>
</dbReference>
<keyword evidence="2" id="KW-1185">Reference proteome</keyword>
<proteinExistence type="predicted"/>
<dbReference type="SMART" id="SM00208">
    <property type="entry name" value="TNFR"/>
    <property type="match status" value="2"/>
</dbReference>
<evidence type="ECO:0000313" key="1">
    <source>
        <dbReference type="EMBL" id="KAK2889450.1"/>
    </source>
</evidence>
<dbReference type="Pfam" id="PF00020">
    <property type="entry name" value="TNFR_c6"/>
    <property type="match status" value="1"/>
</dbReference>
<reference evidence="1" key="1">
    <citation type="submission" date="2023-08" db="EMBL/GenBank/DDBJ databases">
        <title>Chromosome-level Genome Assembly of mud carp (Cirrhinus molitorella).</title>
        <authorList>
            <person name="Liu H."/>
        </authorList>
    </citation>
    <scope>NUCLEOTIDE SEQUENCE</scope>
    <source>
        <strain evidence="1">Prfri</strain>
        <tissue evidence="1">Muscle</tissue>
    </source>
</reference>
<dbReference type="PANTHER" id="PTHR47139">
    <property type="entry name" value="TUMOR NECROSIS FACTOR RECEPTOR SUPERFAMILY MEMBER 9"/>
    <property type="match status" value="1"/>
</dbReference>
<dbReference type="EMBL" id="JAUYZG010000014">
    <property type="protein sequence ID" value="KAK2889450.1"/>
    <property type="molecule type" value="Genomic_DNA"/>
</dbReference>